<dbReference type="Pfam" id="PF14109">
    <property type="entry name" value="GldH_lipo"/>
    <property type="match status" value="1"/>
</dbReference>
<keyword evidence="1" id="KW-0449">Lipoprotein</keyword>
<accession>A0A1I6SBD4</accession>
<dbReference type="OrthoDB" id="982482at2"/>
<dbReference type="InterPro" id="IPR020018">
    <property type="entry name" value="Motility-assoc_lipoprot_GldH"/>
</dbReference>
<dbReference type="AlphaFoldDB" id="A0A1I6SBD4"/>
<dbReference type="Proteomes" id="UP000198785">
    <property type="component" value="Unassembled WGS sequence"/>
</dbReference>
<dbReference type="NCBIfam" id="TIGR03511">
    <property type="entry name" value="GldH_lipo"/>
    <property type="match status" value="1"/>
</dbReference>
<evidence type="ECO:0000313" key="2">
    <source>
        <dbReference type="Proteomes" id="UP000198785"/>
    </source>
</evidence>
<gene>
    <name evidence="1" type="ORF">SAMN05660206_104204</name>
</gene>
<evidence type="ECO:0000313" key="1">
    <source>
        <dbReference type="EMBL" id="SFS74281.1"/>
    </source>
</evidence>
<dbReference type="PROSITE" id="PS51257">
    <property type="entry name" value="PROKAR_LIPOPROTEIN"/>
    <property type="match status" value="1"/>
</dbReference>
<dbReference type="STRING" id="683125.SAMN05660206_104204"/>
<sequence length="154" mass="17971">MKTIGYNFLVIIFLMLTSCGDQAFYEKNEPIKNRSWAYNEIPQFEVHITDKNIKYDVFVNLRHTTHYGFSNLFVLVHEKGPQLRDTAFRHELKLAELDGRWTGKGAGSLFQNQLLIKENFTFPDTGVYHFAIEQNMRENPLKEISDVGLKIVQK</sequence>
<reference evidence="1 2" key="1">
    <citation type="submission" date="2016-10" db="EMBL/GenBank/DDBJ databases">
        <authorList>
            <person name="de Groot N.N."/>
        </authorList>
    </citation>
    <scope>NUCLEOTIDE SEQUENCE [LARGE SCALE GENOMIC DNA]</scope>
    <source>
        <strain evidence="1 2">DSM 22789</strain>
    </source>
</reference>
<organism evidence="1 2">
    <name type="scientific">Sphingobacterium wenxiniae</name>
    <dbReference type="NCBI Taxonomy" id="683125"/>
    <lineage>
        <taxon>Bacteria</taxon>
        <taxon>Pseudomonadati</taxon>
        <taxon>Bacteroidota</taxon>
        <taxon>Sphingobacteriia</taxon>
        <taxon>Sphingobacteriales</taxon>
        <taxon>Sphingobacteriaceae</taxon>
        <taxon>Sphingobacterium</taxon>
    </lineage>
</organism>
<keyword evidence="2" id="KW-1185">Reference proteome</keyword>
<dbReference type="RefSeq" id="WP_093365019.1">
    <property type="nucleotide sequence ID" value="NZ_FOZZ01000004.1"/>
</dbReference>
<dbReference type="EMBL" id="FOZZ01000004">
    <property type="protein sequence ID" value="SFS74281.1"/>
    <property type="molecule type" value="Genomic_DNA"/>
</dbReference>
<name>A0A1I6SBD4_9SPHI</name>
<protein>
    <submittedName>
        <fullName evidence="1">Gliding motility-associated lipoprotein GldH</fullName>
    </submittedName>
</protein>
<proteinExistence type="predicted"/>